<evidence type="ECO:0000256" key="7">
    <source>
        <dbReference type="ARBA" id="ARBA00022605"/>
    </source>
</evidence>
<evidence type="ECO:0000256" key="9">
    <source>
        <dbReference type="ARBA" id="ARBA00023002"/>
    </source>
</evidence>
<dbReference type="PANTHER" id="PTHR42938:SF22">
    <property type="entry name" value="D-3-PHOSPHOGLYCERATE DEHYDROGENASE"/>
    <property type="match status" value="1"/>
</dbReference>
<dbReference type="Gene3D" id="3.30.1330.90">
    <property type="entry name" value="D-3-phosphoglycerate dehydrogenase, domain 3"/>
    <property type="match status" value="1"/>
</dbReference>
<dbReference type="InterPro" id="IPR029009">
    <property type="entry name" value="ASB_dom_sf"/>
</dbReference>
<dbReference type="CDD" id="cd04879">
    <property type="entry name" value="ACT_3PGDH-like"/>
    <property type="match status" value="1"/>
</dbReference>
<evidence type="ECO:0000313" key="16">
    <source>
        <dbReference type="Proteomes" id="UP000751190"/>
    </source>
</evidence>
<dbReference type="PROSITE" id="PS00671">
    <property type="entry name" value="D_2_HYDROXYACID_DH_3"/>
    <property type="match status" value="1"/>
</dbReference>
<keyword evidence="16" id="KW-1185">Reference proteome</keyword>
<keyword evidence="8" id="KW-0007">Acetylation</keyword>
<comment type="pathway">
    <text evidence="1 13">Amino-acid biosynthesis; L-serine biosynthesis; L-serine from 3-phospho-D-glycerate: step 1/3.</text>
</comment>
<evidence type="ECO:0000259" key="14">
    <source>
        <dbReference type="PROSITE" id="PS51671"/>
    </source>
</evidence>
<dbReference type="GO" id="GO:0051287">
    <property type="term" value="F:NAD binding"/>
    <property type="evidence" value="ECO:0007669"/>
    <property type="project" value="UniProtKB-UniRule"/>
</dbReference>
<dbReference type="SUPFAM" id="SSF52283">
    <property type="entry name" value="Formate/glycerate dehydrogenase catalytic domain-like"/>
    <property type="match status" value="1"/>
</dbReference>
<organism evidence="15 16">
    <name type="scientific">Diacronema lutheri</name>
    <name type="common">Unicellular marine alga</name>
    <name type="synonym">Monochrysis lutheri</name>
    <dbReference type="NCBI Taxonomy" id="2081491"/>
    <lineage>
        <taxon>Eukaryota</taxon>
        <taxon>Haptista</taxon>
        <taxon>Haptophyta</taxon>
        <taxon>Pavlovophyceae</taxon>
        <taxon>Pavlovales</taxon>
        <taxon>Pavlovaceae</taxon>
        <taxon>Diacronema</taxon>
    </lineage>
</organism>
<evidence type="ECO:0000313" key="15">
    <source>
        <dbReference type="EMBL" id="KAG8462929.1"/>
    </source>
</evidence>
<keyword evidence="10 13" id="KW-0520">NAD</keyword>
<dbReference type="PROSITE" id="PS51671">
    <property type="entry name" value="ACT"/>
    <property type="match status" value="1"/>
</dbReference>
<dbReference type="SUPFAM" id="SSF55021">
    <property type="entry name" value="ACT-like"/>
    <property type="match status" value="1"/>
</dbReference>
<comment type="catalytic activity">
    <reaction evidence="12 13">
        <text>(2R)-3-phosphoglycerate + NAD(+) = 3-phosphooxypyruvate + NADH + H(+)</text>
        <dbReference type="Rhea" id="RHEA:12641"/>
        <dbReference type="ChEBI" id="CHEBI:15378"/>
        <dbReference type="ChEBI" id="CHEBI:18110"/>
        <dbReference type="ChEBI" id="CHEBI:57540"/>
        <dbReference type="ChEBI" id="CHEBI:57945"/>
        <dbReference type="ChEBI" id="CHEBI:58272"/>
        <dbReference type="EC" id="1.1.1.95"/>
    </reaction>
</comment>
<keyword evidence="11 13" id="KW-0718">Serine biosynthesis</keyword>
<evidence type="ECO:0000256" key="10">
    <source>
        <dbReference type="ARBA" id="ARBA00023027"/>
    </source>
</evidence>
<dbReference type="EMBL" id="JAGTXO010000018">
    <property type="protein sequence ID" value="KAG8462929.1"/>
    <property type="molecule type" value="Genomic_DNA"/>
</dbReference>
<dbReference type="Gene3D" id="3.40.50.720">
    <property type="entry name" value="NAD(P)-binding Rossmann-like Domain"/>
    <property type="match status" value="2"/>
</dbReference>
<dbReference type="PROSITE" id="PS00065">
    <property type="entry name" value="D_2_HYDROXYACID_DH_1"/>
    <property type="match status" value="1"/>
</dbReference>
<evidence type="ECO:0000256" key="5">
    <source>
        <dbReference type="ARBA" id="ARBA00021582"/>
    </source>
</evidence>
<dbReference type="CDD" id="cd12173">
    <property type="entry name" value="PGDH_4"/>
    <property type="match status" value="1"/>
</dbReference>
<dbReference type="NCBIfam" id="TIGR01327">
    <property type="entry name" value="PGDH"/>
    <property type="match status" value="1"/>
</dbReference>
<dbReference type="FunFam" id="3.40.50.720:FF:000021">
    <property type="entry name" value="D-3-phosphoglycerate dehydrogenase"/>
    <property type="match status" value="1"/>
</dbReference>
<dbReference type="InterPro" id="IPR029752">
    <property type="entry name" value="D-isomer_DH_CS1"/>
</dbReference>
<sequence>MTISGEKRVLISDPTDKICADVLIQAGVHVDQKQKLSEAELAEIIKDYDGLIVRSGTTVTATIIEAAHRLKVIGRAGTGVDNIDCDAATRKGVMVMNTPGGNTISAAEHTCALIMSLARNVAQGDASMKAHKWERKNFMGVELMGKTLGVLGLGRVGREVVSRCQAFGMKVVGYDPMFPEDASRKLAIEPVSAAECIRRADFLTVHVPLLDETRNLINADSLATTKPGVRIVNCARGGIIDEAALLAALESGHVAGAGLDVFESEPPAEHEWALIKHPRVISTPHLGASTEEAQGKVAQEIAEQFVNLFSGKTVSGVVNAPDLTLSQRPELQPWTALCDKMGSLVAQTLSGGQVSRVHCAVAGPAVGQAGSLCVASALTGIFGALTGERLNLINAPIVAREREIAISHEVAEETVYHSLVTLTVHAGTHAHTIAGTVFGKSTGRIVMLNGHSVEFPPDGYLLIYKNIDKPGVLASVASCMAANNVNIGTAIVSPRDAEGVVTSIMSLDKKLDKAVLVKAKALPDVSELHLVHV</sequence>
<dbReference type="Pfam" id="PF00389">
    <property type="entry name" value="2-Hacid_dh"/>
    <property type="match status" value="1"/>
</dbReference>
<evidence type="ECO:0000256" key="6">
    <source>
        <dbReference type="ARBA" id="ARBA00022553"/>
    </source>
</evidence>
<dbReference type="GO" id="GO:0004617">
    <property type="term" value="F:phosphoglycerate dehydrogenase activity"/>
    <property type="evidence" value="ECO:0007669"/>
    <property type="project" value="UniProtKB-EC"/>
</dbReference>
<dbReference type="SUPFAM" id="SSF143548">
    <property type="entry name" value="Serine metabolism enzymes domain"/>
    <property type="match status" value="1"/>
</dbReference>
<dbReference type="EC" id="1.1.1.95" evidence="4 13"/>
<dbReference type="InterPro" id="IPR006236">
    <property type="entry name" value="PGDH"/>
</dbReference>
<dbReference type="Gene3D" id="3.30.70.260">
    <property type="match status" value="1"/>
</dbReference>
<evidence type="ECO:0000256" key="11">
    <source>
        <dbReference type="ARBA" id="ARBA00023299"/>
    </source>
</evidence>
<dbReference type="InterPro" id="IPR036291">
    <property type="entry name" value="NAD(P)-bd_dom_sf"/>
</dbReference>
<protein>
    <recommendedName>
        <fullName evidence="5 13">D-3-phosphoglycerate dehydrogenase</fullName>
        <ecNumber evidence="4 13">1.1.1.95</ecNumber>
    </recommendedName>
</protein>
<dbReference type="UniPathway" id="UPA00135">
    <property type="reaction ID" value="UER00196"/>
</dbReference>
<dbReference type="InterPro" id="IPR045865">
    <property type="entry name" value="ACT-like_dom_sf"/>
</dbReference>
<dbReference type="PANTHER" id="PTHR42938">
    <property type="entry name" value="FORMATE DEHYDROGENASE 1"/>
    <property type="match status" value="1"/>
</dbReference>
<dbReference type="InterPro" id="IPR002912">
    <property type="entry name" value="ACT_dom"/>
</dbReference>
<dbReference type="InterPro" id="IPR006139">
    <property type="entry name" value="D-isomer_2_OHA_DH_cat_dom"/>
</dbReference>
<evidence type="ECO:0000256" key="2">
    <source>
        <dbReference type="ARBA" id="ARBA00005854"/>
    </source>
</evidence>
<dbReference type="InterPro" id="IPR045626">
    <property type="entry name" value="PGDH_ASB_dom"/>
</dbReference>
<gene>
    <name evidence="15" type="ORF">KFE25_001702</name>
</gene>
<accession>A0A8J5XEA3</accession>
<evidence type="ECO:0000256" key="4">
    <source>
        <dbReference type="ARBA" id="ARBA00013143"/>
    </source>
</evidence>
<keyword evidence="6" id="KW-0597">Phosphoprotein</keyword>
<dbReference type="SUPFAM" id="SSF51735">
    <property type="entry name" value="NAD(P)-binding Rossmann-fold domains"/>
    <property type="match status" value="1"/>
</dbReference>
<evidence type="ECO:0000256" key="1">
    <source>
        <dbReference type="ARBA" id="ARBA00005216"/>
    </source>
</evidence>
<comment type="subunit">
    <text evidence="3">Homotetramer.</text>
</comment>
<evidence type="ECO:0000256" key="8">
    <source>
        <dbReference type="ARBA" id="ARBA00022990"/>
    </source>
</evidence>
<feature type="domain" description="ACT" evidence="14">
    <location>
        <begin position="461"/>
        <end position="533"/>
    </location>
</feature>
<dbReference type="OrthoDB" id="1621027at2759"/>
<proteinExistence type="inferred from homology"/>
<dbReference type="InterPro" id="IPR006140">
    <property type="entry name" value="D-isomer_DH_NAD-bd"/>
</dbReference>
<evidence type="ECO:0000256" key="12">
    <source>
        <dbReference type="ARBA" id="ARBA00048731"/>
    </source>
</evidence>
<dbReference type="Pfam" id="PF02826">
    <property type="entry name" value="2-Hacid_dh_C"/>
    <property type="match status" value="1"/>
</dbReference>
<keyword evidence="9 13" id="KW-0560">Oxidoreductase</keyword>
<comment type="similarity">
    <text evidence="2 13">Belongs to the D-isomer specific 2-hydroxyacid dehydrogenase family.</text>
</comment>
<reference evidence="15" key="1">
    <citation type="submission" date="2021-05" db="EMBL/GenBank/DDBJ databases">
        <title>The genome of the haptophyte Pavlova lutheri (Diacronema luteri, Pavlovales) - a model for lipid biosynthesis in eukaryotic algae.</title>
        <authorList>
            <person name="Hulatt C.J."/>
            <person name="Posewitz M.C."/>
        </authorList>
    </citation>
    <scope>NUCLEOTIDE SEQUENCE</scope>
    <source>
        <strain evidence="15">NIVA-4/92</strain>
    </source>
</reference>
<dbReference type="AlphaFoldDB" id="A0A8J5XEA3"/>
<name>A0A8J5XEA3_DIALT</name>
<keyword evidence="7 13" id="KW-0028">Amino-acid biosynthesis</keyword>
<dbReference type="OMA" id="NLECAYN"/>
<evidence type="ECO:0000256" key="3">
    <source>
        <dbReference type="ARBA" id="ARBA00011881"/>
    </source>
</evidence>
<comment type="caution">
    <text evidence="15">The sequence shown here is derived from an EMBL/GenBank/DDBJ whole genome shotgun (WGS) entry which is preliminary data.</text>
</comment>
<evidence type="ECO:0000256" key="13">
    <source>
        <dbReference type="RuleBase" id="RU363003"/>
    </source>
</evidence>
<dbReference type="GO" id="GO:0006564">
    <property type="term" value="P:L-serine biosynthetic process"/>
    <property type="evidence" value="ECO:0007669"/>
    <property type="project" value="UniProtKB-KW"/>
</dbReference>
<dbReference type="InterPro" id="IPR029753">
    <property type="entry name" value="D-isomer_DH_CS"/>
</dbReference>
<dbReference type="Pfam" id="PF19304">
    <property type="entry name" value="PGDH_inter"/>
    <property type="match status" value="1"/>
</dbReference>
<dbReference type="Proteomes" id="UP000751190">
    <property type="component" value="Unassembled WGS sequence"/>
</dbReference>